<keyword evidence="8" id="KW-0804">Transcription</keyword>
<protein>
    <recommendedName>
        <fullName evidence="11">Zn(2)-C6 fungal-type domain-containing protein</fullName>
    </recommendedName>
</protein>
<dbReference type="Proteomes" id="UP001562354">
    <property type="component" value="Unassembled WGS sequence"/>
</dbReference>
<evidence type="ECO:0000256" key="2">
    <source>
        <dbReference type="ARBA" id="ARBA00010855"/>
    </source>
</evidence>
<keyword evidence="9" id="KW-0539">Nucleus</keyword>
<feature type="compositionally biased region" description="Basic and acidic residues" evidence="10">
    <location>
        <begin position="34"/>
        <end position="58"/>
    </location>
</feature>
<dbReference type="RefSeq" id="XP_069197521.1">
    <property type="nucleotide sequence ID" value="XM_069346312.1"/>
</dbReference>
<feature type="compositionally biased region" description="Polar residues" evidence="10">
    <location>
        <begin position="166"/>
        <end position="223"/>
    </location>
</feature>
<evidence type="ECO:0000313" key="13">
    <source>
        <dbReference type="Proteomes" id="UP001562354"/>
    </source>
</evidence>
<feature type="region of interest" description="Disordered" evidence="10">
    <location>
        <begin position="554"/>
        <end position="582"/>
    </location>
</feature>
<comment type="similarity">
    <text evidence="2">Belongs to the ERT1/acuK family.</text>
</comment>
<comment type="subcellular location">
    <subcellularLocation>
        <location evidence="1">Nucleus</location>
    </subcellularLocation>
</comment>
<evidence type="ECO:0000256" key="3">
    <source>
        <dbReference type="ARBA" id="ARBA00022432"/>
    </source>
</evidence>
<keyword evidence="13" id="KW-1185">Reference proteome</keyword>
<evidence type="ECO:0000256" key="10">
    <source>
        <dbReference type="SAM" id="MobiDB-lite"/>
    </source>
</evidence>
<dbReference type="PROSITE" id="PS50048">
    <property type="entry name" value="ZN2_CY6_FUNGAL_2"/>
    <property type="match status" value="1"/>
</dbReference>
<evidence type="ECO:0000256" key="8">
    <source>
        <dbReference type="ARBA" id="ARBA00023163"/>
    </source>
</evidence>
<name>A0ABR3P4X7_9PEZI</name>
<evidence type="ECO:0000256" key="6">
    <source>
        <dbReference type="ARBA" id="ARBA00023015"/>
    </source>
</evidence>
<evidence type="ECO:0000256" key="9">
    <source>
        <dbReference type="ARBA" id="ARBA00023242"/>
    </source>
</evidence>
<keyword evidence="6" id="KW-0805">Transcription regulation</keyword>
<feature type="domain" description="Zn(2)-C6 fungal-type" evidence="11">
    <location>
        <begin position="67"/>
        <end position="96"/>
    </location>
</feature>
<evidence type="ECO:0000256" key="7">
    <source>
        <dbReference type="ARBA" id="ARBA00023125"/>
    </source>
</evidence>
<dbReference type="InterPro" id="IPR001138">
    <property type="entry name" value="Zn2Cys6_DnaBD"/>
</dbReference>
<feature type="compositionally biased region" description="Low complexity" evidence="10">
    <location>
        <begin position="146"/>
        <end position="165"/>
    </location>
</feature>
<comment type="caution">
    <text evidence="12">The sequence shown here is derived from an EMBL/GenBank/DDBJ whole genome shotgun (WGS) entry which is preliminary data.</text>
</comment>
<gene>
    <name evidence="12" type="ORF">AAFC00_006366</name>
</gene>
<dbReference type="SMART" id="SM00066">
    <property type="entry name" value="GAL4"/>
    <property type="match status" value="1"/>
</dbReference>
<feature type="region of interest" description="Disordered" evidence="10">
    <location>
        <begin position="388"/>
        <end position="415"/>
    </location>
</feature>
<feature type="region of interest" description="Disordered" evidence="10">
    <location>
        <begin position="146"/>
        <end position="231"/>
    </location>
</feature>
<evidence type="ECO:0000256" key="5">
    <source>
        <dbReference type="ARBA" id="ARBA00022833"/>
    </source>
</evidence>
<dbReference type="Pfam" id="PF24990">
    <property type="entry name" value="PAS_13"/>
    <property type="match status" value="1"/>
</dbReference>
<dbReference type="InterPro" id="IPR056751">
    <property type="entry name" value="PAS_13"/>
</dbReference>
<evidence type="ECO:0000256" key="1">
    <source>
        <dbReference type="ARBA" id="ARBA00004123"/>
    </source>
</evidence>
<evidence type="ECO:0000256" key="4">
    <source>
        <dbReference type="ARBA" id="ARBA00022723"/>
    </source>
</evidence>
<dbReference type="CDD" id="cd00067">
    <property type="entry name" value="GAL4"/>
    <property type="match status" value="1"/>
</dbReference>
<keyword evidence="7" id="KW-0238">DNA-binding</keyword>
<dbReference type="InterPro" id="IPR036864">
    <property type="entry name" value="Zn2-C6_fun-type_DNA-bd_sf"/>
</dbReference>
<reference evidence="12 13" key="1">
    <citation type="submission" date="2024-07" db="EMBL/GenBank/DDBJ databases">
        <title>Draft sequence of the Neodothiora populina.</title>
        <authorList>
            <person name="Drown D.D."/>
            <person name="Schuette U.S."/>
            <person name="Buechlein A.B."/>
            <person name="Rusch D.R."/>
            <person name="Winton L.W."/>
            <person name="Adams G.A."/>
        </authorList>
    </citation>
    <scope>NUCLEOTIDE SEQUENCE [LARGE SCALE GENOMIC DNA]</scope>
    <source>
        <strain evidence="12 13">CPC 39397</strain>
    </source>
</reference>
<dbReference type="GeneID" id="95980065"/>
<feature type="compositionally biased region" description="Low complexity" evidence="10">
    <location>
        <begin position="397"/>
        <end position="411"/>
    </location>
</feature>
<feature type="compositionally biased region" description="Polar residues" evidence="10">
    <location>
        <begin position="554"/>
        <end position="569"/>
    </location>
</feature>
<keyword evidence="4" id="KW-0479">Metal-binding</keyword>
<accession>A0ABR3P4X7</accession>
<feature type="region of interest" description="Disordered" evidence="10">
    <location>
        <begin position="1"/>
        <end position="64"/>
    </location>
</feature>
<proteinExistence type="inferred from homology"/>
<sequence>MSQGAADGAASSPEPSGDLQSTAMSDSRFDLSQSDDKSPSTNKDTDANAKRNAKDPSRPRRKKARRACYACQRAHLTCGDERPCNRCIKRGLAEHCHDGVRKKAKYLHDAPNDALVPGSSAPYSVNQQTPASMSGGVQPSPVDMHSVPQSASYYPSQPSTASYSAFGQTPGTAPAGSPSTQDSPIMAQYNNQQPSMLSNAYPSGSTQQMNTNQDNMGAMNQTPPGDPKQTPSFPAPLFDPSDPSIFNFDISTFNFGNHYGAMEFGMLGHMSSAADGRPDVDGNMMNTMNQHGGVTYDSTNNNYSTPSSAYQFNNPYSTDWTNNTNSDSHQGSASQMYGSQIAGTEAGNGFDNFPNAFAIAEGTGSISSASPSGFMDFNQTGYVTSPANSSTNTVFPSQNQNFNRSQNSSSRQQHKGFLSLTENAARKKRRDPSDVYHTVTAPYSYTTGFHCLVAFVSKRFNPQKTLRIAKALASIRPSFISCSNKLTNDDLIFMEKLFQRTLYEYEGYMHALGTPTVLFRRTGEVASASKEFSLLSGWRKDVLLGAESNLNVNTGGVSNAPTGTSTRGTATPRVPDVGVGSTSDRPQPVFLAELIDEDSVIGFYEDFAKHAFGDARGTVSRRCKLLKYRTKEDAGWENSNAYNSLENDGETKPRSTMGNPLIMGEDGINALGVKDGKVDCMLSWTIKRDPFDVPMLIIVNFLPII</sequence>
<evidence type="ECO:0000313" key="12">
    <source>
        <dbReference type="EMBL" id="KAL1297839.1"/>
    </source>
</evidence>
<organism evidence="12 13">
    <name type="scientific">Neodothiora populina</name>
    <dbReference type="NCBI Taxonomy" id="2781224"/>
    <lineage>
        <taxon>Eukaryota</taxon>
        <taxon>Fungi</taxon>
        <taxon>Dikarya</taxon>
        <taxon>Ascomycota</taxon>
        <taxon>Pezizomycotina</taxon>
        <taxon>Dothideomycetes</taxon>
        <taxon>Dothideomycetidae</taxon>
        <taxon>Dothideales</taxon>
        <taxon>Dothioraceae</taxon>
        <taxon>Neodothiora</taxon>
    </lineage>
</organism>
<dbReference type="EMBL" id="JBFMKM010000014">
    <property type="protein sequence ID" value="KAL1297839.1"/>
    <property type="molecule type" value="Genomic_DNA"/>
</dbReference>
<evidence type="ECO:0000259" key="11">
    <source>
        <dbReference type="PROSITE" id="PS50048"/>
    </source>
</evidence>
<keyword evidence="5" id="KW-0862">Zinc</keyword>
<dbReference type="InterPro" id="IPR050335">
    <property type="entry name" value="ERT1_acuK_gluconeogen_tf"/>
</dbReference>
<dbReference type="PANTHER" id="PTHR47659:SF1">
    <property type="entry name" value="TRANSCRIPTION ACTIVATOR OF GLUCONEOGENESIS ERT1"/>
    <property type="match status" value="1"/>
</dbReference>
<dbReference type="PANTHER" id="PTHR47659">
    <property type="entry name" value="ZN(II)2CYS6 TRANSCRIPTION FACTOR (EUROFUNG)-RELATED"/>
    <property type="match status" value="1"/>
</dbReference>
<keyword evidence="3" id="KW-0312">Gluconeogenesis</keyword>
<dbReference type="SUPFAM" id="SSF57701">
    <property type="entry name" value="Zn2/Cys6 DNA-binding domain"/>
    <property type="match status" value="1"/>
</dbReference>